<evidence type="ECO:0000256" key="1">
    <source>
        <dbReference type="SAM" id="MobiDB-lite"/>
    </source>
</evidence>
<name>A0A0C2SN96_AMAMK</name>
<evidence type="ECO:0000313" key="4">
    <source>
        <dbReference type="Proteomes" id="UP000054549"/>
    </source>
</evidence>
<evidence type="ECO:0000313" key="3">
    <source>
        <dbReference type="EMBL" id="KIL64705.1"/>
    </source>
</evidence>
<organism evidence="3 4">
    <name type="scientific">Amanita muscaria (strain Koide BX008)</name>
    <dbReference type="NCBI Taxonomy" id="946122"/>
    <lineage>
        <taxon>Eukaryota</taxon>
        <taxon>Fungi</taxon>
        <taxon>Dikarya</taxon>
        <taxon>Basidiomycota</taxon>
        <taxon>Agaricomycotina</taxon>
        <taxon>Agaricomycetes</taxon>
        <taxon>Agaricomycetidae</taxon>
        <taxon>Agaricales</taxon>
        <taxon>Pluteineae</taxon>
        <taxon>Amanitaceae</taxon>
        <taxon>Amanita</taxon>
    </lineage>
</organism>
<dbReference type="Proteomes" id="UP000054549">
    <property type="component" value="Unassembled WGS sequence"/>
</dbReference>
<accession>A0A0C2SN96</accession>
<feature type="chain" id="PRO_5002155778" evidence="2">
    <location>
        <begin position="18"/>
        <end position="66"/>
    </location>
</feature>
<dbReference type="AlphaFoldDB" id="A0A0C2SN96"/>
<keyword evidence="4" id="KW-1185">Reference proteome</keyword>
<reference evidence="3 4" key="1">
    <citation type="submission" date="2014-04" db="EMBL/GenBank/DDBJ databases">
        <title>Evolutionary Origins and Diversification of the Mycorrhizal Mutualists.</title>
        <authorList>
            <consortium name="DOE Joint Genome Institute"/>
            <consortium name="Mycorrhizal Genomics Consortium"/>
            <person name="Kohler A."/>
            <person name="Kuo A."/>
            <person name="Nagy L.G."/>
            <person name="Floudas D."/>
            <person name="Copeland A."/>
            <person name="Barry K.W."/>
            <person name="Cichocki N."/>
            <person name="Veneault-Fourrey C."/>
            <person name="LaButti K."/>
            <person name="Lindquist E.A."/>
            <person name="Lipzen A."/>
            <person name="Lundell T."/>
            <person name="Morin E."/>
            <person name="Murat C."/>
            <person name="Riley R."/>
            <person name="Ohm R."/>
            <person name="Sun H."/>
            <person name="Tunlid A."/>
            <person name="Henrissat B."/>
            <person name="Grigoriev I.V."/>
            <person name="Hibbett D.S."/>
            <person name="Martin F."/>
        </authorList>
    </citation>
    <scope>NUCLEOTIDE SEQUENCE [LARGE SCALE GENOMIC DNA]</scope>
    <source>
        <strain evidence="3 4">Koide BX008</strain>
    </source>
</reference>
<gene>
    <name evidence="3" type="ORF">M378DRAFT_571610</name>
</gene>
<proteinExistence type="predicted"/>
<keyword evidence="2" id="KW-0732">Signal</keyword>
<sequence length="66" mass="7428">MIFFFTICSYLAASTGGIGDAYVVYLESERYNAMKKDTNTENFASSGERREEDLGGTMSSFYQLRS</sequence>
<feature type="compositionally biased region" description="Polar residues" evidence="1">
    <location>
        <begin position="57"/>
        <end position="66"/>
    </location>
</feature>
<dbReference type="HOGENOM" id="CLU_2830682_0_0_1"/>
<feature type="signal peptide" evidence="2">
    <location>
        <begin position="1"/>
        <end position="17"/>
    </location>
</feature>
<protein>
    <submittedName>
        <fullName evidence="3">Uncharacterized protein</fullName>
    </submittedName>
</protein>
<dbReference type="InParanoid" id="A0A0C2SN96"/>
<feature type="region of interest" description="Disordered" evidence="1">
    <location>
        <begin position="42"/>
        <end position="66"/>
    </location>
</feature>
<evidence type="ECO:0000256" key="2">
    <source>
        <dbReference type="SAM" id="SignalP"/>
    </source>
</evidence>
<dbReference type="EMBL" id="KN818247">
    <property type="protein sequence ID" value="KIL64705.1"/>
    <property type="molecule type" value="Genomic_DNA"/>
</dbReference>